<dbReference type="Proteomes" id="UP000480275">
    <property type="component" value="Unassembled WGS sequence"/>
</dbReference>
<comment type="caution">
    <text evidence="3">The sequence shown here is derived from an EMBL/GenBank/DDBJ whole genome shotgun (WGS) entry which is preliminary data.</text>
</comment>
<dbReference type="InterPro" id="IPR036409">
    <property type="entry name" value="Aldolase_II/adducin_N_sf"/>
</dbReference>
<evidence type="ECO:0000313" key="3">
    <source>
        <dbReference type="EMBL" id="MQY52382.1"/>
    </source>
</evidence>
<dbReference type="EMBL" id="WIXJ01000009">
    <property type="protein sequence ID" value="MQY52382.1"/>
    <property type="molecule type" value="Genomic_DNA"/>
</dbReference>
<protein>
    <submittedName>
        <fullName evidence="3">Class II aldolase</fullName>
    </submittedName>
</protein>
<dbReference type="PANTHER" id="PTHR10672">
    <property type="entry name" value="ADDUCIN"/>
    <property type="match status" value="1"/>
</dbReference>
<dbReference type="Pfam" id="PF00596">
    <property type="entry name" value="Aldolase_II"/>
    <property type="match status" value="1"/>
</dbReference>
<evidence type="ECO:0000256" key="1">
    <source>
        <dbReference type="ARBA" id="ARBA00037961"/>
    </source>
</evidence>
<dbReference type="GO" id="GO:0005856">
    <property type="term" value="C:cytoskeleton"/>
    <property type="evidence" value="ECO:0007669"/>
    <property type="project" value="TreeGrafter"/>
</dbReference>
<dbReference type="NCBIfam" id="NF005451">
    <property type="entry name" value="PRK07044.1"/>
    <property type="match status" value="1"/>
</dbReference>
<dbReference type="AlphaFoldDB" id="A0A6L5JZV9"/>
<sequence>MNAPEDKVLELARQQARIDLAAACRLVALFGWTDLLATHLSIRVPGRRDRYLVNPLGLLFEEVCVSAILEVDLEGRIVAGEGELNPAAVVIHGAIHAEAEQAEAVVHLHSREGVAISCQASGLLPLTQMSLMVLGDLAYHDFQGVVLDTDERASLLADLGDKNLLILRNHGTLAIGRTMAEAFARIWRLERACRFQLAAQSAGAPLITPASAVIERTLEQARAVYGPQSSFLPSGRREWTALLRRLDRELPGYRN</sequence>
<reference evidence="3 4" key="1">
    <citation type="submission" date="2019-10" db="EMBL/GenBank/DDBJ databases">
        <title>Whole-genome sequence of the purple nonsulfur photosynthetic bacterium Rhodocyclus tenuis.</title>
        <authorList>
            <person name="Kyndt J.A."/>
            <person name="Meyer T.E."/>
        </authorList>
    </citation>
    <scope>NUCLEOTIDE SEQUENCE [LARGE SCALE GENOMIC DNA]</scope>
    <source>
        <strain evidence="3 4">DSM 110</strain>
    </source>
</reference>
<dbReference type="PANTHER" id="PTHR10672:SF3">
    <property type="entry name" value="PROTEIN HU-LI TAI SHAO"/>
    <property type="match status" value="1"/>
</dbReference>
<evidence type="ECO:0000259" key="2">
    <source>
        <dbReference type="SMART" id="SM01007"/>
    </source>
</evidence>
<dbReference type="SUPFAM" id="SSF53639">
    <property type="entry name" value="AraD/HMP-PK domain-like"/>
    <property type="match status" value="1"/>
</dbReference>
<gene>
    <name evidence="3" type="ORF">GHK24_11420</name>
</gene>
<organism evidence="3 4">
    <name type="scientific">Rhodocyclus tenuis</name>
    <name type="common">Rhodospirillum tenue</name>
    <dbReference type="NCBI Taxonomy" id="1066"/>
    <lineage>
        <taxon>Bacteria</taxon>
        <taxon>Pseudomonadati</taxon>
        <taxon>Pseudomonadota</taxon>
        <taxon>Betaproteobacteria</taxon>
        <taxon>Rhodocyclales</taxon>
        <taxon>Rhodocyclaceae</taxon>
        <taxon>Rhodocyclus</taxon>
    </lineage>
</organism>
<feature type="domain" description="Class II aldolase/adducin N-terminal" evidence="2">
    <location>
        <begin position="18"/>
        <end position="197"/>
    </location>
</feature>
<dbReference type="Gene3D" id="3.40.225.10">
    <property type="entry name" value="Class II aldolase/adducin N-terminal domain"/>
    <property type="match status" value="1"/>
</dbReference>
<dbReference type="SMART" id="SM01007">
    <property type="entry name" value="Aldolase_II"/>
    <property type="match status" value="1"/>
</dbReference>
<dbReference type="GO" id="GO:0051015">
    <property type="term" value="F:actin filament binding"/>
    <property type="evidence" value="ECO:0007669"/>
    <property type="project" value="TreeGrafter"/>
</dbReference>
<proteinExistence type="inferred from homology"/>
<accession>A0A6L5JZV9</accession>
<comment type="similarity">
    <text evidence="1">Belongs to the aldolase class II family.</text>
</comment>
<dbReference type="InterPro" id="IPR051017">
    <property type="entry name" value="Aldolase-II_Adducin_sf"/>
</dbReference>
<dbReference type="InterPro" id="IPR001303">
    <property type="entry name" value="Aldolase_II/adducin_N"/>
</dbReference>
<evidence type="ECO:0000313" key="4">
    <source>
        <dbReference type="Proteomes" id="UP000480275"/>
    </source>
</evidence>
<dbReference type="OrthoDB" id="8859181at2"/>
<name>A0A6L5JZV9_RHOTE</name>